<dbReference type="AlphaFoldDB" id="A0AA37WN97"/>
<dbReference type="EMBL" id="BSPD01000017">
    <property type="protein sequence ID" value="GLS24757.1"/>
    <property type="molecule type" value="Genomic_DNA"/>
</dbReference>
<dbReference type="RefSeq" id="WP_232593748.1">
    <property type="nucleotide sequence ID" value="NZ_BSPD01000017.1"/>
</dbReference>
<evidence type="ECO:0000313" key="2">
    <source>
        <dbReference type="Proteomes" id="UP001156870"/>
    </source>
</evidence>
<proteinExistence type="predicted"/>
<gene>
    <name evidence="1" type="ORF">GCM10007877_04710</name>
</gene>
<keyword evidence="2" id="KW-1185">Reference proteome</keyword>
<comment type="caution">
    <text evidence="1">The sequence shown here is derived from an EMBL/GenBank/DDBJ whole genome shotgun (WGS) entry which is preliminary data.</text>
</comment>
<name>A0AA37WN97_9GAMM</name>
<dbReference type="Proteomes" id="UP001156870">
    <property type="component" value="Unassembled WGS sequence"/>
</dbReference>
<evidence type="ECO:0000313" key="1">
    <source>
        <dbReference type="EMBL" id="GLS24757.1"/>
    </source>
</evidence>
<reference evidence="1 2" key="1">
    <citation type="journal article" date="2014" name="Int. J. Syst. Evol. Microbiol.">
        <title>Complete genome sequence of Corynebacterium casei LMG S-19264T (=DSM 44701T), isolated from a smear-ripened cheese.</title>
        <authorList>
            <consortium name="US DOE Joint Genome Institute (JGI-PGF)"/>
            <person name="Walter F."/>
            <person name="Albersmeier A."/>
            <person name="Kalinowski J."/>
            <person name="Ruckert C."/>
        </authorList>
    </citation>
    <scope>NUCLEOTIDE SEQUENCE [LARGE SCALE GENOMIC DNA]</scope>
    <source>
        <strain evidence="1 2">NBRC 110095</strain>
    </source>
</reference>
<organism evidence="1 2">
    <name type="scientific">Marinibactrum halimedae</name>
    <dbReference type="NCBI Taxonomy" id="1444977"/>
    <lineage>
        <taxon>Bacteria</taxon>
        <taxon>Pseudomonadati</taxon>
        <taxon>Pseudomonadota</taxon>
        <taxon>Gammaproteobacteria</taxon>
        <taxon>Cellvibrionales</taxon>
        <taxon>Cellvibrionaceae</taxon>
        <taxon>Marinibactrum</taxon>
    </lineage>
</organism>
<protein>
    <submittedName>
        <fullName evidence="1">Uncharacterized protein</fullName>
    </submittedName>
</protein>
<sequence length="169" mass="19065">MPTSQVVMVDSLYPIGEGRSGHTSCKGTTKFGPIDPKTLFCELTASQDASMKVFVEFLVRMGVDRRLCEPNSRLCPHQQYEVEDNKRRAMCACAEFEALLDAIREKGLDEIVRLFKANKIAFVAHDDAGSIMAPCDNCLSWLQPCNISCYSYHWQLTNANDIPLINHFR</sequence>
<accession>A0AA37WN97</accession>